<dbReference type="Pfam" id="PF00253">
    <property type="entry name" value="Ribosomal_S14"/>
    <property type="match status" value="1"/>
</dbReference>
<dbReference type="GO" id="GO:0015935">
    <property type="term" value="C:small ribosomal subunit"/>
    <property type="evidence" value="ECO:0007669"/>
    <property type="project" value="TreeGrafter"/>
</dbReference>
<name>A0A2A9MBW4_BESBE</name>
<accession>A0A2A9MBW4</accession>
<evidence type="ECO:0000256" key="1">
    <source>
        <dbReference type="ARBA" id="ARBA00009083"/>
    </source>
</evidence>
<dbReference type="GO" id="GO:0005737">
    <property type="term" value="C:cytoplasm"/>
    <property type="evidence" value="ECO:0007669"/>
    <property type="project" value="UniProtKB-ARBA"/>
</dbReference>
<dbReference type="GeneID" id="40311673"/>
<evidence type="ECO:0000313" key="4">
    <source>
        <dbReference type="EMBL" id="PFH34714.1"/>
    </source>
</evidence>
<dbReference type="PANTHER" id="PTHR19836:SF19">
    <property type="entry name" value="SMALL RIBOSOMAL SUBUNIT PROTEIN US14M"/>
    <property type="match status" value="1"/>
</dbReference>
<dbReference type="PANTHER" id="PTHR19836">
    <property type="entry name" value="30S RIBOSOMAL PROTEIN S14"/>
    <property type="match status" value="1"/>
</dbReference>
<keyword evidence="2 4" id="KW-0689">Ribosomal protein</keyword>
<dbReference type="GO" id="GO:0006412">
    <property type="term" value="P:translation"/>
    <property type="evidence" value="ECO:0007669"/>
    <property type="project" value="InterPro"/>
</dbReference>
<keyword evidence="5" id="KW-1185">Reference proteome</keyword>
<reference evidence="4 5" key="1">
    <citation type="submission" date="2017-09" db="EMBL/GenBank/DDBJ databases">
        <title>Genome sequencing of Besnoitia besnoiti strain Bb-Ger1.</title>
        <authorList>
            <person name="Schares G."/>
            <person name="Venepally P."/>
            <person name="Lorenzi H.A."/>
        </authorList>
    </citation>
    <scope>NUCLEOTIDE SEQUENCE [LARGE SCALE GENOMIC DNA]</scope>
    <source>
        <strain evidence="4 5">Bb-Ger1</strain>
    </source>
</reference>
<dbReference type="AlphaFoldDB" id="A0A2A9MBW4"/>
<dbReference type="VEuPathDB" id="ToxoDB:BESB_067470"/>
<keyword evidence="3" id="KW-0687">Ribonucleoprotein</keyword>
<comment type="caution">
    <text evidence="4">The sequence shown here is derived from an EMBL/GenBank/DDBJ whole genome shotgun (WGS) entry which is preliminary data.</text>
</comment>
<dbReference type="NCBIfam" id="NF006477">
    <property type="entry name" value="PRK08881.1"/>
    <property type="match status" value="1"/>
</dbReference>
<evidence type="ECO:0000256" key="2">
    <source>
        <dbReference type="ARBA" id="ARBA00022980"/>
    </source>
</evidence>
<sequence length="144" mass="17133">MLYPPWASALADWAWLGRCSSRPVSFSCFSVCDLFSVATDNLLVGLRDAQVQRNLRRKQMIMDYKPLRQYYKHKVAHATSMDERLDWHCRLQRLPRDSSPTRYRNRCRLCGRARGYFRFFGLCRHHVLDMVRNVMLPGFTKAEW</sequence>
<proteinExistence type="inferred from homology"/>
<dbReference type="STRING" id="94643.A0A2A9MBW4"/>
<protein>
    <submittedName>
        <fullName evidence="4">Putative ribosomal protein RPS14</fullName>
    </submittedName>
</protein>
<dbReference type="SUPFAM" id="SSF57716">
    <property type="entry name" value="Glucocorticoid receptor-like (DNA-binding domain)"/>
    <property type="match status" value="1"/>
</dbReference>
<evidence type="ECO:0000313" key="5">
    <source>
        <dbReference type="Proteomes" id="UP000224006"/>
    </source>
</evidence>
<dbReference type="OrthoDB" id="413436at2759"/>
<dbReference type="RefSeq" id="XP_029218723.1">
    <property type="nucleotide sequence ID" value="XM_029365140.1"/>
</dbReference>
<dbReference type="Gene3D" id="1.10.287.1480">
    <property type="match status" value="1"/>
</dbReference>
<dbReference type="GO" id="GO:0003735">
    <property type="term" value="F:structural constituent of ribosome"/>
    <property type="evidence" value="ECO:0007669"/>
    <property type="project" value="InterPro"/>
</dbReference>
<dbReference type="Proteomes" id="UP000224006">
    <property type="component" value="Chromosome VI"/>
</dbReference>
<gene>
    <name evidence="4" type="ORF">BESB_067470</name>
</gene>
<dbReference type="KEGG" id="bbes:BESB_067470"/>
<dbReference type="InterPro" id="IPR001209">
    <property type="entry name" value="Ribosomal_uS14"/>
</dbReference>
<organism evidence="4 5">
    <name type="scientific">Besnoitia besnoiti</name>
    <name type="common">Apicomplexan protozoan</name>
    <dbReference type="NCBI Taxonomy" id="94643"/>
    <lineage>
        <taxon>Eukaryota</taxon>
        <taxon>Sar</taxon>
        <taxon>Alveolata</taxon>
        <taxon>Apicomplexa</taxon>
        <taxon>Conoidasida</taxon>
        <taxon>Coccidia</taxon>
        <taxon>Eucoccidiorida</taxon>
        <taxon>Eimeriorina</taxon>
        <taxon>Sarcocystidae</taxon>
        <taxon>Besnoitia</taxon>
    </lineage>
</organism>
<evidence type="ECO:0000256" key="3">
    <source>
        <dbReference type="ARBA" id="ARBA00023274"/>
    </source>
</evidence>
<dbReference type="EMBL" id="NWUJ01000006">
    <property type="protein sequence ID" value="PFH34714.1"/>
    <property type="molecule type" value="Genomic_DNA"/>
</dbReference>
<comment type="similarity">
    <text evidence="1">Belongs to the universal ribosomal protein uS14 family.</text>
</comment>